<dbReference type="PROSITE" id="PS50212">
    <property type="entry name" value="RASGEF_NTER"/>
    <property type="match status" value="1"/>
</dbReference>
<reference evidence="6 7" key="1">
    <citation type="submission" date="2014-04" db="EMBL/GenBank/DDBJ databases">
        <title>Evolutionary Origins and Diversification of the Mycorrhizal Mutualists.</title>
        <authorList>
            <consortium name="DOE Joint Genome Institute"/>
            <consortium name="Mycorrhizal Genomics Consortium"/>
            <person name="Kohler A."/>
            <person name="Kuo A."/>
            <person name="Nagy L.G."/>
            <person name="Floudas D."/>
            <person name="Copeland A."/>
            <person name="Barry K.W."/>
            <person name="Cichocki N."/>
            <person name="Veneault-Fourrey C."/>
            <person name="LaButti K."/>
            <person name="Lindquist E.A."/>
            <person name="Lipzen A."/>
            <person name="Lundell T."/>
            <person name="Morin E."/>
            <person name="Murat C."/>
            <person name="Riley R."/>
            <person name="Ohm R."/>
            <person name="Sun H."/>
            <person name="Tunlid A."/>
            <person name="Henrissat B."/>
            <person name="Grigoriev I.V."/>
            <person name="Hibbett D.S."/>
            <person name="Martin F."/>
        </authorList>
    </citation>
    <scope>NUCLEOTIDE SEQUENCE [LARGE SCALE GENOMIC DNA]</scope>
    <source>
        <strain evidence="6 7">Koide BX008</strain>
    </source>
</reference>
<dbReference type="GO" id="GO:0005085">
    <property type="term" value="F:guanyl-nucleotide exchange factor activity"/>
    <property type="evidence" value="ECO:0007669"/>
    <property type="project" value="UniProtKB-KW"/>
</dbReference>
<keyword evidence="1 2" id="KW-0344">Guanine-nucleotide releasing factor</keyword>
<dbReference type="Gene3D" id="1.20.870.10">
    <property type="entry name" value="Son of sevenless (SoS) protein Chain: S domain 1"/>
    <property type="match status" value="1"/>
</dbReference>
<dbReference type="Proteomes" id="UP000054549">
    <property type="component" value="Unassembled WGS sequence"/>
</dbReference>
<evidence type="ECO:0000259" key="5">
    <source>
        <dbReference type="PROSITE" id="PS50212"/>
    </source>
</evidence>
<feature type="compositionally biased region" description="Polar residues" evidence="3">
    <location>
        <begin position="180"/>
        <end position="189"/>
    </location>
</feature>
<dbReference type="Gene3D" id="3.40.50.300">
    <property type="entry name" value="P-loop containing nucleotide triphosphate hydrolases"/>
    <property type="match status" value="1"/>
</dbReference>
<dbReference type="InterPro" id="IPR001895">
    <property type="entry name" value="RASGEF_cat_dom"/>
</dbReference>
<dbReference type="PANTHER" id="PTHR23113">
    <property type="entry name" value="GUANINE NUCLEOTIDE EXCHANGE FACTOR"/>
    <property type="match status" value="1"/>
</dbReference>
<dbReference type="InterPro" id="IPR036964">
    <property type="entry name" value="RASGEF_cat_dom_sf"/>
</dbReference>
<dbReference type="HOGENOM" id="CLU_005431_0_0_1"/>
<dbReference type="SUPFAM" id="SSF48366">
    <property type="entry name" value="Ras GEF"/>
    <property type="match status" value="1"/>
</dbReference>
<dbReference type="SMART" id="SM00229">
    <property type="entry name" value="RasGEFN"/>
    <property type="match status" value="1"/>
</dbReference>
<feature type="region of interest" description="Disordered" evidence="3">
    <location>
        <begin position="1"/>
        <end position="119"/>
    </location>
</feature>
<dbReference type="InParanoid" id="A0A0C2XNR2"/>
<dbReference type="OrthoDB" id="28357at2759"/>
<dbReference type="PANTHER" id="PTHR23113:SF348">
    <property type="entry name" value="GUANYL-NUCLEOTIDE EXCHANGE FACTOR RASGEF, PUTATIVE (AFU_ORTHOLOGUE AFUA_1G04700)-RELATED"/>
    <property type="match status" value="1"/>
</dbReference>
<proteinExistence type="predicted"/>
<feature type="compositionally biased region" description="Polar residues" evidence="3">
    <location>
        <begin position="46"/>
        <end position="55"/>
    </location>
</feature>
<evidence type="ECO:0000313" key="6">
    <source>
        <dbReference type="EMBL" id="KIL70808.1"/>
    </source>
</evidence>
<evidence type="ECO:0000313" key="7">
    <source>
        <dbReference type="Proteomes" id="UP000054549"/>
    </source>
</evidence>
<accession>A0A0C2XNR2</accession>
<dbReference type="STRING" id="946122.A0A0C2XNR2"/>
<dbReference type="GO" id="GO:0007265">
    <property type="term" value="P:Ras protein signal transduction"/>
    <property type="evidence" value="ECO:0007669"/>
    <property type="project" value="TreeGrafter"/>
</dbReference>
<name>A0A0C2XNR2_AMAMK</name>
<protein>
    <recommendedName>
        <fullName evidence="8">Ras GEF</fullName>
    </recommendedName>
</protein>
<dbReference type="Pfam" id="PF00618">
    <property type="entry name" value="RasGEF_N"/>
    <property type="match status" value="1"/>
</dbReference>
<dbReference type="InterPro" id="IPR023578">
    <property type="entry name" value="Ras_GEF_dom_sf"/>
</dbReference>
<keyword evidence="7" id="KW-1185">Reference proteome</keyword>
<feature type="region of interest" description="Disordered" evidence="3">
    <location>
        <begin position="134"/>
        <end position="206"/>
    </location>
</feature>
<dbReference type="Pfam" id="PF00617">
    <property type="entry name" value="RasGEF"/>
    <property type="match status" value="1"/>
</dbReference>
<sequence>MLQIEQHDPSSPIPGSPSTALDNKDAKTAIPKQSLVSAPSLRKSVSVDSFSQYNRETPAITGLGLNRGNTSSALEPPRTVIYGVSSSLKKENGEESQASLNHGTSSTPNKNPEPDSDLERLDSLKSPVVRYRHNSLLPQDQTKPFMRGGELQPLPLARTPTLSTASSLSTNSTRLDDAPRSQSSSSLQQIPRRGTLPALSSPSRARSGSLGMYISKTVMIVVDEPFQSDIRNVDPTVTLVVVGSAGCGKSTVIRKGLKRFALSEPIACRTISGIPGLASVTNYIRRTGRVGQLENVIDCPLKVLEASAQIAPGSSPIRHNPILDPVPRVDGAVICYDASNPSSFVPLDRMLSDYSAMRIPILVLACKSDLTHRVDSSKAHNLCKIFDVGVIEVNHETEKERIALAFEFLLQAVWRDRRRQGSDVKYRNPASPKLLKHHILWHTSGSTSSVAVSPLITVDAVSREQNITASAPVLQSAAPPISLMVNVPSSEPRSVGEPSNINWKRGQPLPYSKPYATVRNEIPVENVAVTTRGDSGDASVEKPDPNDLKPALYMTLDELLDKLLFLSVSADDPSFITHFLLTYRRFATPRNVLLTMQKRMRQLDSLSADPMFACFAQMRICALLEAWIKDYPYDFSVRGTAGALSALIKSILSKTYLLHYGSELLPFLEALSSYRDDDSAWALKVSVTGDTSDSESALDDEEIFKPLEISPSVSCTHPSAAYERAQPARERKSSLPLAKALKQVVAGLDPGDLSIKQKMKELVKLSHEVMLFDPEVVAQEITRLQAKLFLRIQPRHWLHLTFVGKNEFSETISASNSFSNHLAEWVLSLILCHEKPRTRARQVEKFAEIATKLRHLNNYSALRAFIAGIHSSTYPTDETIELFRNKCPEQYKSLQSWDLLFRPVRSHRAYRTALKNSKGGCIPALEVHIQDLIRAHEGNPDAHVNDSSKIHWGKFNLIGKFIVSTTQCQIQCRNAVEYQFPDRADAVERLLRYPLMTEEVSERFVYVSW</sequence>
<dbReference type="AlphaFoldDB" id="A0A0C2XNR2"/>
<dbReference type="SMART" id="SM00147">
    <property type="entry name" value="RasGEF"/>
    <property type="match status" value="1"/>
</dbReference>
<feature type="compositionally biased region" description="Low complexity" evidence="3">
    <location>
        <begin position="156"/>
        <end position="173"/>
    </location>
</feature>
<dbReference type="Gene3D" id="1.10.840.10">
    <property type="entry name" value="Ras guanine-nucleotide exchange factors catalytic domain"/>
    <property type="match status" value="1"/>
</dbReference>
<organism evidence="6 7">
    <name type="scientific">Amanita muscaria (strain Koide BX008)</name>
    <dbReference type="NCBI Taxonomy" id="946122"/>
    <lineage>
        <taxon>Eukaryota</taxon>
        <taxon>Fungi</taxon>
        <taxon>Dikarya</taxon>
        <taxon>Basidiomycota</taxon>
        <taxon>Agaricomycotina</taxon>
        <taxon>Agaricomycetes</taxon>
        <taxon>Agaricomycetidae</taxon>
        <taxon>Agaricales</taxon>
        <taxon>Pluteineae</taxon>
        <taxon>Amanitaceae</taxon>
        <taxon>Amanita</taxon>
    </lineage>
</organism>
<feature type="domain" description="N-terminal Ras-GEF" evidence="5">
    <location>
        <begin position="547"/>
        <end position="672"/>
    </location>
</feature>
<dbReference type="SUPFAM" id="SSF52540">
    <property type="entry name" value="P-loop containing nucleoside triphosphate hydrolases"/>
    <property type="match status" value="1"/>
</dbReference>
<evidence type="ECO:0008006" key="8">
    <source>
        <dbReference type="Google" id="ProtNLM"/>
    </source>
</evidence>
<dbReference type="CDD" id="cd06224">
    <property type="entry name" value="REM"/>
    <property type="match status" value="1"/>
</dbReference>
<dbReference type="InterPro" id="IPR000651">
    <property type="entry name" value="Ras-like_Gua-exchang_fac_N"/>
</dbReference>
<dbReference type="InterPro" id="IPR008937">
    <property type="entry name" value="Ras-like_GEF"/>
</dbReference>
<dbReference type="EMBL" id="KN818223">
    <property type="protein sequence ID" value="KIL70808.1"/>
    <property type="molecule type" value="Genomic_DNA"/>
</dbReference>
<evidence type="ECO:0000256" key="2">
    <source>
        <dbReference type="PROSITE-ProRule" id="PRU00168"/>
    </source>
</evidence>
<dbReference type="InterPro" id="IPR027417">
    <property type="entry name" value="P-loop_NTPase"/>
</dbReference>
<dbReference type="PROSITE" id="PS50009">
    <property type="entry name" value="RASGEF_CAT"/>
    <property type="match status" value="1"/>
</dbReference>
<evidence type="ECO:0000259" key="4">
    <source>
        <dbReference type="PROSITE" id="PS50009"/>
    </source>
</evidence>
<evidence type="ECO:0000256" key="3">
    <source>
        <dbReference type="SAM" id="MobiDB-lite"/>
    </source>
</evidence>
<dbReference type="CDD" id="cd00882">
    <property type="entry name" value="Ras_like_GTPase"/>
    <property type="match status" value="1"/>
</dbReference>
<feature type="domain" description="Ras-GEF" evidence="4">
    <location>
        <begin position="773"/>
        <end position="1002"/>
    </location>
</feature>
<gene>
    <name evidence="6" type="ORF">M378DRAFT_66851</name>
</gene>
<evidence type="ECO:0000256" key="1">
    <source>
        <dbReference type="ARBA" id="ARBA00022658"/>
    </source>
</evidence>
<feature type="compositionally biased region" description="Polar residues" evidence="3">
    <location>
        <begin position="95"/>
        <end position="110"/>
    </location>
</feature>
<dbReference type="GO" id="GO:0005886">
    <property type="term" value="C:plasma membrane"/>
    <property type="evidence" value="ECO:0007669"/>
    <property type="project" value="TreeGrafter"/>
</dbReference>